<evidence type="ECO:0000256" key="1">
    <source>
        <dbReference type="ARBA" id="ARBA00010552"/>
    </source>
</evidence>
<protein>
    <submittedName>
        <fullName evidence="2">RidA family protein</fullName>
    </submittedName>
</protein>
<organism evidence="2 3">
    <name type="scientific">Motiliproteus coralliicola</name>
    <dbReference type="NCBI Taxonomy" id="2283196"/>
    <lineage>
        <taxon>Bacteria</taxon>
        <taxon>Pseudomonadati</taxon>
        <taxon>Pseudomonadota</taxon>
        <taxon>Gammaproteobacteria</taxon>
        <taxon>Oceanospirillales</taxon>
        <taxon>Oceanospirillaceae</taxon>
        <taxon>Motiliproteus</taxon>
    </lineage>
</organism>
<dbReference type="InterPro" id="IPR006175">
    <property type="entry name" value="YjgF/YER057c/UK114"/>
</dbReference>
<keyword evidence="3" id="KW-1185">Reference proteome</keyword>
<dbReference type="Gene3D" id="3.30.1330.40">
    <property type="entry name" value="RutC-like"/>
    <property type="match status" value="1"/>
</dbReference>
<dbReference type="PROSITE" id="PS01094">
    <property type="entry name" value="UPF0076"/>
    <property type="match status" value="1"/>
</dbReference>
<dbReference type="CDD" id="cd06150">
    <property type="entry name" value="YjgF_YER057c_UK114_like_2"/>
    <property type="match status" value="1"/>
</dbReference>
<comment type="similarity">
    <text evidence="1">Belongs to the RutC family.</text>
</comment>
<dbReference type="PANTHER" id="PTHR47328">
    <property type="match status" value="1"/>
</dbReference>
<dbReference type="EMBL" id="QQOH01000004">
    <property type="protein sequence ID" value="RDE19059.1"/>
    <property type="molecule type" value="Genomic_DNA"/>
</dbReference>
<reference evidence="2 3" key="1">
    <citation type="submission" date="2018-07" db="EMBL/GenBank/DDBJ databases">
        <title>Motiliproteus coralliicola sp. nov., a bacterium isolated from Coral.</title>
        <authorList>
            <person name="Wang G."/>
        </authorList>
    </citation>
    <scope>NUCLEOTIDE SEQUENCE [LARGE SCALE GENOMIC DNA]</scope>
    <source>
        <strain evidence="2 3">C34</strain>
    </source>
</reference>
<gene>
    <name evidence="2" type="ORF">DV711_15810</name>
</gene>
<dbReference type="Proteomes" id="UP000253769">
    <property type="component" value="Unassembled WGS sequence"/>
</dbReference>
<dbReference type="InterPro" id="IPR035709">
    <property type="entry name" value="YoaB-like"/>
</dbReference>
<dbReference type="RefSeq" id="WP_114696680.1">
    <property type="nucleotide sequence ID" value="NZ_QQOH01000004.1"/>
</dbReference>
<comment type="caution">
    <text evidence="2">The sequence shown here is derived from an EMBL/GenBank/DDBJ whole genome shotgun (WGS) entry which is preliminary data.</text>
</comment>
<sequence>MIQRQHSNQRMSQLVSTAGLVWTAGQVAKDPSEDMAGQTRQILAQIDALLADAGSDKQHLISANIWVSDIRQFAQMNEVWDAWVDSDHAPVRACVESRLARPELLVEIQVVAAKA</sequence>
<dbReference type="AlphaFoldDB" id="A0A369WD03"/>
<name>A0A369WD03_9GAMM</name>
<dbReference type="InterPro" id="IPR035959">
    <property type="entry name" value="RutC-like_sf"/>
</dbReference>
<dbReference type="OrthoDB" id="6899345at2"/>
<dbReference type="InterPro" id="IPR019897">
    <property type="entry name" value="RidA_CS"/>
</dbReference>
<dbReference type="PANTHER" id="PTHR47328:SF1">
    <property type="entry name" value="RUTC FAMILY PROTEIN YOAB"/>
    <property type="match status" value="1"/>
</dbReference>
<dbReference type="SUPFAM" id="SSF55298">
    <property type="entry name" value="YjgF-like"/>
    <property type="match status" value="1"/>
</dbReference>
<proteinExistence type="inferred from homology"/>
<evidence type="ECO:0000313" key="2">
    <source>
        <dbReference type="EMBL" id="RDE19059.1"/>
    </source>
</evidence>
<accession>A0A369WD03</accession>
<evidence type="ECO:0000313" key="3">
    <source>
        <dbReference type="Proteomes" id="UP000253769"/>
    </source>
</evidence>
<dbReference type="Pfam" id="PF01042">
    <property type="entry name" value="Ribonuc_L-PSP"/>
    <property type="match status" value="1"/>
</dbReference>